<feature type="transmembrane region" description="Helical" evidence="7">
    <location>
        <begin position="201"/>
        <end position="223"/>
    </location>
</feature>
<keyword evidence="5 7" id="KW-0472">Membrane</keyword>
<feature type="transmembrane region" description="Helical" evidence="7">
    <location>
        <begin position="306"/>
        <end position="328"/>
    </location>
</feature>
<evidence type="ECO:0000256" key="2">
    <source>
        <dbReference type="ARBA" id="ARBA00022448"/>
    </source>
</evidence>
<evidence type="ECO:0000313" key="9">
    <source>
        <dbReference type="EMBL" id="EON66703.1"/>
    </source>
</evidence>
<name>R7YXX4_CONA1</name>
<dbReference type="PANTHER" id="PTHR43791">
    <property type="entry name" value="PERMEASE-RELATED"/>
    <property type="match status" value="1"/>
</dbReference>
<evidence type="ECO:0000259" key="8">
    <source>
        <dbReference type="PROSITE" id="PS50850"/>
    </source>
</evidence>
<accession>R7YXX4</accession>
<protein>
    <recommendedName>
        <fullName evidence="8">Major facilitator superfamily (MFS) profile domain-containing protein</fullName>
    </recommendedName>
</protein>
<feature type="domain" description="Major facilitator superfamily (MFS) profile" evidence="8">
    <location>
        <begin position="42"/>
        <end position="460"/>
    </location>
</feature>
<dbReference type="InterPro" id="IPR020846">
    <property type="entry name" value="MFS_dom"/>
</dbReference>
<comment type="subcellular location">
    <subcellularLocation>
        <location evidence="1">Membrane</location>
        <topology evidence="1">Multi-pass membrane protein</topology>
    </subcellularLocation>
</comment>
<feature type="transmembrane region" description="Helical" evidence="7">
    <location>
        <begin position="269"/>
        <end position="286"/>
    </location>
</feature>
<dbReference type="STRING" id="1168221.R7YXX4"/>
<dbReference type="GO" id="GO:0016020">
    <property type="term" value="C:membrane"/>
    <property type="evidence" value="ECO:0007669"/>
    <property type="project" value="UniProtKB-SubCell"/>
</dbReference>
<dbReference type="FunFam" id="1.20.1250.20:FF:000068">
    <property type="entry name" value="MFS general substrate transporter"/>
    <property type="match status" value="1"/>
</dbReference>
<feature type="transmembrane region" description="Helical" evidence="7">
    <location>
        <begin position="335"/>
        <end position="354"/>
    </location>
</feature>
<feature type="transmembrane region" description="Helical" evidence="7">
    <location>
        <begin position="366"/>
        <end position="387"/>
    </location>
</feature>
<dbReference type="Gene3D" id="1.20.1250.20">
    <property type="entry name" value="MFS general substrate transporter like domains"/>
    <property type="match status" value="2"/>
</dbReference>
<sequence>MALAEKQTAVYMDDIKSDDTPPLFDFDPVAEKKLIRKCDIRVVPALFTIFLLAFLDRTNIGNARIQGLTEELKMVGNDYNVALLVFFIPYILFEVPSNILIKRLAPSTYLSAIMVLWGIATIGQGLITTQGGLIAMRVLVGLFEAGLFPGCVYLISMYYKRYELQWRLSLFFSASIVAGAFGGLFAFALAKMDGIAGYGGWRWIFIIEGILTVVVGAIAKFWIVDWPETAKFLNEDERRMLVARLKQDNGGADMNTLDKRAWKRIIFDWKIYCGFVMYFGIVNTGYSTSYFVPTIIREMGYTSASAQIRSIPVFACAAVCSLSTAWLTDRLRHRYSFCMLGILIATAGYAILLAQQSSDLPVGLKYFALFVITSGGYICQPITLAWVSNCMSGHYKRAISSAFQVGFGNLGGIVASNVYVTKEAPLYPTGYGSSLGLLWVCAAACTVLFLGVTVENKKRDRGERDHRLEGPDADNLGDDHPHFRFAR</sequence>
<evidence type="ECO:0000256" key="1">
    <source>
        <dbReference type="ARBA" id="ARBA00004141"/>
    </source>
</evidence>
<reference evidence="10" key="1">
    <citation type="submission" date="2012-06" db="EMBL/GenBank/DDBJ databases">
        <title>The genome sequence of Coniosporium apollinis CBS 100218.</title>
        <authorList>
            <consortium name="The Broad Institute Genome Sequencing Platform"/>
            <person name="Cuomo C."/>
            <person name="Gorbushina A."/>
            <person name="Noack S."/>
            <person name="Walker B."/>
            <person name="Young S.K."/>
            <person name="Zeng Q."/>
            <person name="Gargeya S."/>
            <person name="Fitzgerald M."/>
            <person name="Haas B."/>
            <person name="Abouelleil A."/>
            <person name="Alvarado L."/>
            <person name="Arachchi H.M."/>
            <person name="Berlin A.M."/>
            <person name="Chapman S.B."/>
            <person name="Goldberg J."/>
            <person name="Griggs A."/>
            <person name="Gujja S."/>
            <person name="Hansen M."/>
            <person name="Howarth C."/>
            <person name="Imamovic A."/>
            <person name="Larimer J."/>
            <person name="McCowan C."/>
            <person name="Montmayeur A."/>
            <person name="Murphy C."/>
            <person name="Neiman D."/>
            <person name="Pearson M."/>
            <person name="Priest M."/>
            <person name="Roberts A."/>
            <person name="Saif S."/>
            <person name="Shea T."/>
            <person name="Sisk P."/>
            <person name="Sykes S."/>
            <person name="Wortman J."/>
            <person name="Nusbaum C."/>
            <person name="Birren B."/>
        </authorList>
    </citation>
    <scope>NUCLEOTIDE SEQUENCE [LARGE SCALE GENOMIC DNA]</scope>
    <source>
        <strain evidence="10">CBS 100218</strain>
    </source>
</reference>
<keyword evidence="3 7" id="KW-0812">Transmembrane</keyword>
<gene>
    <name evidence="9" type="ORF">W97_05949</name>
</gene>
<feature type="region of interest" description="Disordered" evidence="6">
    <location>
        <begin position="460"/>
        <end position="480"/>
    </location>
</feature>
<keyword evidence="4 7" id="KW-1133">Transmembrane helix</keyword>
<evidence type="ECO:0000256" key="6">
    <source>
        <dbReference type="SAM" id="MobiDB-lite"/>
    </source>
</evidence>
<feature type="compositionally biased region" description="Basic and acidic residues" evidence="6">
    <location>
        <begin position="460"/>
        <end position="470"/>
    </location>
</feature>
<dbReference type="Pfam" id="PF07690">
    <property type="entry name" value="MFS_1"/>
    <property type="match status" value="1"/>
</dbReference>
<dbReference type="RefSeq" id="XP_007782020.1">
    <property type="nucleotide sequence ID" value="XM_007783830.1"/>
</dbReference>
<dbReference type="PROSITE" id="PS50850">
    <property type="entry name" value="MFS"/>
    <property type="match status" value="1"/>
</dbReference>
<evidence type="ECO:0000256" key="7">
    <source>
        <dbReference type="SAM" id="Phobius"/>
    </source>
</evidence>
<evidence type="ECO:0000313" key="10">
    <source>
        <dbReference type="Proteomes" id="UP000016924"/>
    </source>
</evidence>
<dbReference type="eggNOG" id="KOG2533">
    <property type="taxonomic scope" value="Eukaryota"/>
</dbReference>
<dbReference type="HOGENOM" id="CLU_001265_0_1_1"/>
<dbReference type="AlphaFoldDB" id="R7YXX4"/>
<feature type="transmembrane region" description="Helical" evidence="7">
    <location>
        <begin position="80"/>
        <end position="101"/>
    </location>
</feature>
<dbReference type="GO" id="GO:0022857">
    <property type="term" value="F:transmembrane transporter activity"/>
    <property type="evidence" value="ECO:0007669"/>
    <property type="project" value="InterPro"/>
</dbReference>
<dbReference type="InterPro" id="IPR036259">
    <property type="entry name" value="MFS_trans_sf"/>
</dbReference>
<dbReference type="SUPFAM" id="SSF103473">
    <property type="entry name" value="MFS general substrate transporter"/>
    <property type="match status" value="1"/>
</dbReference>
<feature type="transmembrane region" description="Helical" evidence="7">
    <location>
        <begin position="399"/>
        <end position="419"/>
    </location>
</feature>
<feature type="transmembrane region" description="Helical" evidence="7">
    <location>
        <begin position="133"/>
        <end position="156"/>
    </location>
</feature>
<proteinExistence type="predicted"/>
<feature type="transmembrane region" description="Helical" evidence="7">
    <location>
        <begin position="168"/>
        <end position="189"/>
    </location>
</feature>
<dbReference type="OMA" id="FFEAGIV"/>
<evidence type="ECO:0000256" key="3">
    <source>
        <dbReference type="ARBA" id="ARBA00022692"/>
    </source>
</evidence>
<feature type="transmembrane region" description="Helical" evidence="7">
    <location>
        <begin position="42"/>
        <end position="60"/>
    </location>
</feature>
<feature type="transmembrane region" description="Helical" evidence="7">
    <location>
        <begin position="431"/>
        <end position="454"/>
    </location>
</feature>
<dbReference type="EMBL" id="JH767582">
    <property type="protein sequence ID" value="EON66703.1"/>
    <property type="molecule type" value="Genomic_DNA"/>
</dbReference>
<organism evidence="9 10">
    <name type="scientific">Coniosporium apollinis (strain CBS 100218)</name>
    <name type="common">Rock-inhabiting black yeast</name>
    <dbReference type="NCBI Taxonomy" id="1168221"/>
    <lineage>
        <taxon>Eukaryota</taxon>
        <taxon>Fungi</taxon>
        <taxon>Dikarya</taxon>
        <taxon>Ascomycota</taxon>
        <taxon>Pezizomycotina</taxon>
        <taxon>Dothideomycetes</taxon>
        <taxon>Dothideomycetes incertae sedis</taxon>
        <taxon>Coniosporium</taxon>
    </lineage>
</organism>
<dbReference type="FunFam" id="1.20.1250.20:FF:000034">
    <property type="entry name" value="MFS general substrate transporter"/>
    <property type="match status" value="1"/>
</dbReference>
<evidence type="ECO:0000256" key="5">
    <source>
        <dbReference type="ARBA" id="ARBA00023136"/>
    </source>
</evidence>
<keyword evidence="10" id="KW-1185">Reference proteome</keyword>
<keyword evidence="2" id="KW-0813">Transport</keyword>
<dbReference type="Proteomes" id="UP000016924">
    <property type="component" value="Unassembled WGS sequence"/>
</dbReference>
<feature type="transmembrane region" description="Helical" evidence="7">
    <location>
        <begin position="108"/>
        <end position="127"/>
    </location>
</feature>
<dbReference type="OrthoDB" id="19923at2759"/>
<dbReference type="GeneID" id="19903260"/>
<dbReference type="PANTHER" id="PTHR43791:SF52">
    <property type="entry name" value="TRANSPORTER, PUTATIVE (AFU_ORTHOLOGUE AFUA_1G11820)-RELATED"/>
    <property type="match status" value="1"/>
</dbReference>
<evidence type="ECO:0000256" key="4">
    <source>
        <dbReference type="ARBA" id="ARBA00022989"/>
    </source>
</evidence>
<dbReference type="InterPro" id="IPR011701">
    <property type="entry name" value="MFS"/>
</dbReference>